<evidence type="ECO:0000259" key="2">
    <source>
        <dbReference type="PROSITE" id="PS50020"/>
    </source>
</evidence>
<proteinExistence type="predicted"/>
<dbReference type="AlphaFoldDB" id="A0A8H4LEG3"/>
<sequence>MSFFKKITKGLEELGIGDKDKDEKKDESQAPPPQSHDNTRAYGYHGEGGQGGPPPSQYYAAPPQPHYQPPSDKPPLPEGWTAQFDQQHQRWYYVEVATGRTQWEAPGQAPPPP</sequence>
<accession>A0A8H4LEG3</accession>
<protein>
    <submittedName>
        <fullName evidence="3">WW domain-containing</fullName>
    </submittedName>
</protein>
<feature type="region of interest" description="Disordered" evidence="1">
    <location>
        <begin position="1"/>
        <end position="83"/>
    </location>
</feature>
<dbReference type="InterPro" id="IPR036020">
    <property type="entry name" value="WW_dom_sf"/>
</dbReference>
<dbReference type="Proteomes" id="UP000554235">
    <property type="component" value="Unassembled WGS sequence"/>
</dbReference>
<reference evidence="3 4" key="1">
    <citation type="submission" date="2020-01" db="EMBL/GenBank/DDBJ databases">
        <title>Identification and distribution of gene clusters putatively required for synthesis of sphingolipid metabolism inhibitors in phylogenetically diverse species of the filamentous fungus Fusarium.</title>
        <authorList>
            <person name="Kim H.-S."/>
            <person name="Busman M."/>
            <person name="Brown D.W."/>
            <person name="Divon H."/>
            <person name="Uhlig S."/>
            <person name="Proctor R.H."/>
        </authorList>
    </citation>
    <scope>NUCLEOTIDE SEQUENCE [LARGE SCALE GENOMIC DNA]</scope>
    <source>
        <strain evidence="3 4">NRRL 20459</strain>
    </source>
</reference>
<evidence type="ECO:0000313" key="3">
    <source>
        <dbReference type="EMBL" id="KAF4467471.1"/>
    </source>
</evidence>
<feature type="non-terminal residue" evidence="3">
    <location>
        <position position="1"/>
    </location>
</feature>
<dbReference type="CDD" id="cd00201">
    <property type="entry name" value="WW"/>
    <property type="match status" value="1"/>
</dbReference>
<dbReference type="Gene3D" id="2.20.70.10">
    <property type="match status" value="1"/>
</dbReference>
<dbReference type="PROSITE" id="PS50020">
    <property type="entry name" value="WW_DOMAIN_2"/>
    <property type="match status" value="1"/>
</dbReference>
<dbReference type="EMBL" id="JAADYS010000740">
    <property type="protein sequence ID" value="KAF4467471.1"/>
    <property type="molecule type" value="Genomic_DNA"/>
</dbReference>
<feature type="compositionally biased region" description="Pro residues" evidence="1">
    <location>
        <begin position="52"/>
        <end position="77"/>
    </location>
</feature>
<dbReference type="Pfam" id="PF00397">
    <property type="entry name" value="WW"/>
    <property type="match status" value="1"/>
</dbReference>
<dbReference type="SUPFAM" id="SSF51045">
    <property type="entry name" value="WW domain"/>
    <property type="match status" value="1"/>
</dbReference>
<keyword evidence="4" id="KW-1185">Reference proteome</keyword>
<dbReference type="SMART" id="SM00456">
    <property type="entry name" value="WW"/>
    <property type="match status" value="1"/>
</dbReference>
<name>A0A8H4LEG3_9HYPO</name>
<evidence type="ECO:0000256" key="1">
    <source>
        <dbReference type="SAM" id="MobiDB-lite"/>
    </source>
</evidence>
<evidence type="ECO:0000313" key="4">
    <source>
        <dbReference type="Proteomes" id="UP000554235"/>
    </source>
</evidence>
<dbReference type="OrthoDB" id="2444812at2759"/>
<dbReference type="InterPro" id="IPR001202">
    <property type="entry name" value="WW_dom"/>
</dbReference>
<gene>
    <name evidence="3" type="ORF">FALBO_5647</name>
</gene>
<comment type="caution">
    <text evidence="3">The sequence shown here is derived from an EMBL/GenBank/DDBJ whole genome shotgun (WGS) entry which is preliminary data.</text>
</comment>
<organism evidence="3 4">
    <name type="scientific">Fusarium albosuccineum</name>
    <dbReference type="NCBI Taxonomy" id="1237068"/>
    <lineage>
        <taxon>Eukaryota</taxon>
        <taxon>Fungi</taxon>
        <taxon>Dikarya</taxon>
        <taxon>Ascomycota</taxon>
        <taxon>Pezizomycotina</taxon>
        <taxon>Sordariomycetes</taxon>
        <taxon>Hypocreomycetidae</taxon>
        <taxon>Hypocreales</taxon>
        <taxon>Nectriaceae</taxon>
        <taxon>Fusarium</taxon>
        <taxon>Fusarium decemcellulare species complex</taxon>
    </lineage>
</organism>
<feature type="domain" description="WW" evidence="2">
    <location>
        <begin position="74"/>
        <end position="108"/>
    </location>
</feature>
<feature type="compositionally biased region" description="Basic and acidic residues" evidence="1">
    <location>
        <begin position="9"/>
        <end position="28"/>
    </location>
</feature>